<name>A0ABT9EDV9_9PROT</name>
<evidence type="ECO:0000313" key="2">
    <source>
        <dbReference type="EMBL" id="MDO9714415.1"/>
    </source>
</evidence>
<dbReference type="Pfam" id="PF03401">
    <property type="entry name" value="TctC"/>
    <property type="match status" value="1"/>
</dbReference>
<evidence type="ECO:0000256" key="1">
    <source>
        <dbReference type="ARBA" id="ARBA00006987"/>
    </source>
</evidence>
<accession>A0ABT9EDV9</accession>
<dbReference type="InterPro" id="IPR005064">
    <property type="entry name" value="BUG"/>
</dbReference>
<reference evidence="2 3" key="1">
    <citation type="submission" date="2023-08" db="EMBL/GenBank/DDBJ databases">
        <title>The draft genome sequence of Paracraurococcus sp. LOR1-02.</title>
        <authorList>
            <person name="Kingkaew E."/>
            <person name="Tanasupawat S."/>
        </authorList>
    </citation>
    <scope>NUCLEOTIDE SEQUENCE [LARGE SCALE GENOMIC DNA]</scope>
    <source>
        <strain evidence="2 3">LOR1-02</strain>
    </source>
</reference>
<protein>
    <submittedName>
        <fullName evidence="2">Tripartite tricarboxylate transporter substrate binding protein</fullName>
    </submittedName>
</protein>
<dbReference type="Gene3D" id="3.40.190.10">
    <property type="entry name" value="Periplasmic binding protein-like II"/>
    <property type="match status" value="1"/>
</dbReference>
<dbReference type="CDD" id="cd07012">
    <property type="entry name" value="PBP2_Bug_TTT"/>
    <property type="match status" value="1"/>
</dbReference>
<comment type="similarity">
    <text evidence="1">Belongs to the UPF0065 (bug) family.</text>
</comment>
<dbReference type="SUPFAM" id="SSF53850">
    <property type="entry name" value="Periplasmic binding protein-like II"/>
    <property type="match status" value="1"/>
</dbReference>
<proteinExistence type="inferred from homology"/>
<keyword evidence="3" id="KW-1185">Reference proteome</keyword>
<comment type="caution">
    <text evidence="2">The sequence shown here is derived from an EMBL/GenBank/DDBJ whole genome shotgun (WGS) entry which is preliminary data.</text>
</comment>
<dbReference type="RefSeq" id="WP_305109249.1">
    <property type="nucleotide sequence ID" value="NZ_JAUTWS010000248.1"/>
</dbReference>
<dbReference type="PANTHER" id="PTHR42928:SF5">
    <property type="entry name" value="BLR1237 PROTEIN"/>
    <property type="match status" value="1"/>
</dbReference>
<dbReference type="Proteomes" id="UP001243009">
    <property type="component" value="Unassembled WGS sequence"/>
</dbReference>
<evidence type="ECO:0000313" key="3">
    <source>
        <dbReference type="Proteomes" id="UP001243009"/>
    </source>
</evidence>
<dbReference type="PANTHER" id="PTHR42928">
    <property type="entry name" value="TRICARBOXYLATE-BINDING PROTEIN"/>
    <property type="match status" value="1"/>
</dbReference>
<organism evidence="2 3">
    <name type="scientific">Paracraurococcus lichenis</name>
    <dbReference type="NCBI Taxonomy" id="3064888"/>
    <lineage>
        <taxon>Bacteria</taxon>
        <taxon>Pseudomonadati</taxon>
        <taxon>Pseudomonadota</taxon>
        <taxon>Alphaproteobacteria</taxon>
        <taxon>Acetobacterales</taxon>
        <taxon>Roseomonadaceae</taxon>
        <taxon>Paracraurococcus</taxon>
    </lineage>
</organism>
<feature type="non-terminal residue" evidence="2">
    <location>
        <position position="1"/>
    </location>
</feature>
<gene>
    <name evidence="2" type="ORF">Q7A36_39395</name>
</gene>
<dbReference type="InterPro" id="IPR042100">
    <property type="entry name" value="Bug_dom1"/>
</dbReference>
<dbReference type="EMBL" id="JAUTWS010000248">
    <property type="protein sequence ID" value="MDO9714415.1"/>
    <property type="molecule type" value="Genomic_DNA"/>
</dbReference>
<sequence>FVLENRTGAGGTIGALSVARAAPDGHTLLLGTTSTYVVAPFVHRPPPYDPTTAFEPVIVLSEGAMVLCTHPRTDLRTAAEVVAAARQRPEQLTLASAGAGSLPQVVGEVFAALAGVRLTHVPYRGGALAMNDLIGGQVDLFFEVVSNVAQHAEAGRVVPLLTTGAARSPLLPGVPTATESGYADLTLASWTGLAAPAGTPQPVVETLNREANAALLSQEGQALLARLGIAAVGGNPAAMAARITREAAVYRRVIDARRITAG</sequence>
<dbReference type="Gene3D" id="3.40.190.150">
    <property type="entry name" value="Bordetella uptake gene, domain 1"/>
    <property type="match status" value="1"/>
</dbReference>